<sequence length="152" mass="16429">MTSILRFAVTDNGRRQWQTQEMAVEVEDGGGCAAGVEDSGGRAALQRRKTAATVQARDDGGRAADVGDSGGCASAPVSLRAAVWWPRELATEAGQRKAWPMLLHLGRPHKLLKRRMQPDNKLVVVSISLSLSLPLSPPDHHKILRGTTTAHY</sequence>
<reference evidence="1" key="2">
    <citation type="submission" date="2015-06" db="UniProtKB">
        <authorList>
            <consortium name="EnsemblPlants"/>
        </authorList>
    </citation>
    <scope>IDENTIFICATION</scope>
</reference>
<dbReference type="AlphaFoldDB" id="A0A0E0R4M2"/>
<dbReference type="HOGENOM" id="CLU_122584_0_0_1"/>
<name>A0A0E0R4M2_ORYRU</name>
<accession>A0A0E0R4M2</accession>
<organism evidence="1 2">
    <name type="scientific">Oryza rufipogon</name>
    <name type="common">Brownbeard rice</name>
    <name type="synonym">Asian wild rice</name>
    <dbReference type="NCBI Taxonomy" id="4529"/>
    <lineage>
        <taxon>Eukaryota</taxon>
        <taxon>Viridiplantae</taxon>
        <taxon>Streptophyta</taxon>
        <taxon>Embryophyta</taxon>
        <taxon>Tracheophyta</taxon>
        <taxon>Spermatophyta</taxon>
        <taxon>Magnoliopsida</taxon>
        <taxon>Liliopsida</taxon>
        <taxon>Poales</taxon>
        <taxon>Poaceae</taxon>
        <taxon>BOP clade</taxon>
        <taxon>Oryzoideae</taxon>
        <taxon>Oryzeae</taxon>
        <taxon>Oryzinae</taxon>
        <taxon>Oryza</taxon>
    </lineage>
</organism>
<keyword evidence="2" id="KW-1185">Reference proteome</keyword>
<evidence type="ECO:0000313" key="1">
    <source>
        <dbReference type="EnsemblPlants" id="ORUFI11G04030.1"/>
    </source>
</evidence>
<evidence type="ECO:0000313" key="2">
    <source>
        <dbReference type="Proteomes" id="UP000008022"/>
    </source>
</evidence>
<reference evidence="2" key="1">
    <citation type="submission" date="2013-06" db="EMBL/GenBank/DDBJ databases">
        <authorList>
            <person name="Zhao Q."/>
        </authorList>
    </citation>
    <scope>NUCLEOTIDE SEQUENCE</scope>
    <source>
        <strain evidence="2">cv. W1943</strain>
    </source>
</reference>
<proteinExistence type="predicted"/>
<dbReference type="OMA" id="VWWPREL"/>
<protein>
    <submittedName>
        <fullName evidence="1">Uncharacterized protein</fullName>
    </submittedName>
</protein>
<dbReference type="Gramene" id="ORUFI11G04030.1">
    <property type="protein sequence ID" value="ORUFI11G04030.1"/>
    <property type="gene ID" value="ORUFI11G04030"/>
</dbReference>
<dbReference type="EnsemblPlants" id="ORUFI11G04030.1">
    <property type="protein sequence ID" value="ORUFI11G04030.1"/>
    <property type="gene ID" value="ORUFI11G04030"/>
</dbReference>
<dbReference type="Proteomes" id="UP000008022">
    <property type="component" value="Unassembled WGS sequence"/>
</dbReference>